<protein>
    <submittedName>
        <fullName evidence="2">Uncharacterized protein</fullName>
    </submittedName>
</protein>
<reference evidence="2" key="1">
    <citation type="journal article" date="2019" name="Environ. Microbiol.">
        <title>Fungal ecological strategies reflected in gene transcription - a case study of two litter decomposers.</title>
        <authorList>
            <person name="Barbi F."/>
            <person name="Kohler A."/>
            <person name="Barry K."/>
            <person name="Baskaran P."/>
            <person name="Daum C."/>
            <person name="Fauchery L."/>
            <person name="Ihrmark K."/>
            <person name="Kuo A."/>
            <person name="LaButti K."/>
            <person name="Lipzen A."/>
            <person name="Morin E."/>
            <person name="Grigoriev I.V."/>
            <person name="Henrissat B."/>
            <person name="Lindahl B."/>
            <person name="Martin F."/>
        </authorList>
    </citation>
    <scope>NUCLEOTIDE SEQUENCE</scope>
    <source>
        <strain evidence="2">JB14</strain>
    </source>
</reference>
<dbReference type="Proteomes" id="UP000799118">
    <property type="component" value="Unassembled WGS sequence"/>
</dbReference>
<dbReference type="AlphaFoldDB" id="A0A6A4HK16"/>
<gene>
    <name evidence="2" type="ORF">BT96DRAFT_995772</name>
</gene>
<evidence type="ECO:0000313" key="3">
    <source>
        <dbReference type="Proteomes" id="UP000799118"/>
    </source>
</evidence>
<evidence type="ECO:0000313" key="2">
    <source>
        <dbReference type="EMBL" id="KAE9397427.1"/>
    </source>
</evidence>
<feature type="compositionally biased region" description="Polar residues" evidence="1">
    <location>
        <begin position="462"/>
        <end position="473"/>
    </location>
</feature>
<feature type="compositionally biased region" description="Low complexity" evidence="1">
    <location>
        <begin position="52"/>
        <end position="75"/>
    </location>
</feature>
<feature type="region of interest" description="Disordered" evidence="1">
    <location>
        <begin position="455"/>
        <end position="489"/>
    </location>
</feature>
<feature type="compositionally biased region" description="Low complexity" evidence="1">
    <location>
        <begin position="1"/>
        <end position="42"/>
    </location>
</feature>
<feature type="region of interest" description="Disordered" evidence="1">
    <location>
        <begin position="317"/>
        <end position="338"/>
    </location>
</feature>
<evidence type="ECO:0000256" key="1">
    <source>
        <dbReference type="SAM" id="MobiDB-lite"/>
    </source>
</evidence>
<proteinExistence type="predicted"/>
<feature type="compositionally biased region" description="Polar residues" evidence="1">
    <location>
        <begin position="177"/>
        <end position="207"/>
    </location>
</feature>
<feature type="region of interest" description="Disordered" evidence="1">
    <location>
        <begin position="1"/>
        <end position="210"/>
    </location>
</feature>
<feature type="compositionally biased region" description="Polar residues" evidence="1">
    <location>
        <begin position="76"/>
        <end position="88"/>
    </location>
</feature>
<keyword evidence="3" id="KW-1185">Reference proteome</keyword>
<feature type="compositionally biased region" description="Low complexity" evidence="1">
    <location>
        <begin position="237"/>
        <end position="247"/>
    </location>
</feature>
<feature type="region of interest" description="Disordered" evidence="1">
    <location>
        <begin position="223"/>
        <end position="275"/>
    </location>
</feature>
<feature type="compositionally biased region" description="Polar residues" evidence="1">
    <location>
        <begin position="227"/>
        <end position="236"/>
    </location>
</feature>
<name>A0A6A4HK16_9AGAR</name>
<dbReference type="OrthoDB" id="1881at2759"/>
<feature type="region of interest" description="Disordered" evidence="1">
    <location>
        <begin position="401"/>
        <end position="438"/>
    </location>
</feature>
<dbReference type="EMBL" id="ML769497">
    <property type="protein sequence ID" value="KAE9397427.1"/>
    <property type="molecule type" value="Genomic_DNA"/>
</dbReference>
<feature type="compositionally biased region" description="Low complexity" evidence="1">
    <location>
        <begin position="134"/>
        <end position="145"/>
    </location>
</feature>
<sequence>MPYSPPSYSSGRSSSPSFSHHSRSVSPHSHQNQNQNQNPSHSLGRPGHRRSYSSQSQFGFGSGSGSSPRSASPSSNTRFSNEWSPNGNVNGGAWSGLGALPRRHSSAPPTSKFHIGDRRGGGSSSEEEDHDSALPPLKLKVQVLPSFSQGVPFPKTSSDSPVQNGPIPIPLPPTVPSNVTMTRSSNPALARTASSPAVTQPSSTANSPAGVPAVILLSTGKPLRSSLKGSRASSVLGSPIGSAAPSPSTSPRPSPDHSATNSVVGSPMTSPLIDGMPAPSFGSLASFGGPDSNSNSNYLLAPPSASASVLFSGHVRAQSAPSHPSGSDAYPSPAATPLGPLSPSLSECAALMSPGGTLLSPRNVHFPSLSSDLEHVKLFRKEARPSSLLITRKELTNNVHSNRSVNGVEGTEAEADGAGSGNGGEETETETETDRDYGYGYRSYWGSGTWGGKGLWNAAAPSKTSPGTKNQIQPDRFSERVVVPVPTSP</sequence>
<feature type="compositionally biased region" description="Polar residues" evidence="1">
    <location>
        <begin position="257"/>
        <end position="269"/>
    </location>
</feature>
<accession>A0A6A4HK16</accession>
<organism evidence="2 3">
    <name type="scientific">Gymnopus androsaceus JB14</name>
    <dbReference type="NCBI Taxonomy" id="1447944"/>
    <lineage>
        <taxon>Eukaryota</taxon>
        <taxon>Fungi</taxon>
        <taxon>Dikarya</taxon>
        <taxon>Basidiomycota</taxon>
        <taxon>Agaricomycotina</taxon>
        <taxon>Agaricomycetes</taxon>
        <taxon>Agaricomycetidae</taxon>
        <taxon>Agaricales</taxon>
        <taxon>Marasmiineae</taxon>
        <taxon>Omphalotaceae</taxon>
        <taxon>Gymnopus</taxon>
    </lineage>
</organism>